<comment type="caution">
    <text evidence="4">The sequence shown here is derived from an EMBL/GenBank/DDBJ whole genome shotgun (WGS) entry which is preliminary data.</text>
</comment>
<reference evidence="4 5" key="1">
    <citation type="journal article" date="2016" name="Nat. Commun.">
        <title>Thousands of microbial genomes shed light on interconnected biogeochemical processes in an aquifer system.</title>
        <authorList>
            <person name="Anantharaman K."/>
            <person name="Brown C.T."/>
            <person name="Hug L.A."/>
            <person name="Sharon I."/>
            <person name="Castelle C.J."/>
            <person name="Probst A.J."/>
            <person name="Thomas B.C."/>
            <person name="Singh A."/>
            <person name="Wilkins M.J."/>
            <person name="Karaoz U."/>
            <person name="Brodie E.L."/>
            <person name="Williams K.H."/>
            <person name="Hubbard S.S."/>
            <person name="Banfield J.F."/>
        </authorList>
    </citation>
    <scope>NUCLEOTIDE SEQUENCE [LARGE SCALE GENOMIC DNA]</scope>
</reference>
<dbReference type="Proteomes" id="UP000178943">
    <property type="component" value="Unassembled WGS sequence"/>
</dbReference>
<dbReference type="Pfam" id="PF00072">
    <property type="entry name" value="Response_reg"/>
    <property type="match status" value="2"/>
</dbReference>
<dbReference type="EMBL" id="MFGW01000207">
    <property type="protein sequence ID" value="OGF59684.1"/>
    <property type="molecule type" value="Genomic_DNA"/>
</dbReference>
<evidence type="ECO:0000313" key="4">
    <source>
        <dbReference type="EMBL" id="OGF59684.1"/>
    </source>
</evidence>
<organism evidence="4 5">
    <name type="scientific">Candidatus Fischerbacteria bacterium RBG_13_37_8</name>
    <dbReference type="NCBI Taxonomy" id="1817863"/>
    <lineage>
        <taxon>Bacteria</taxon>
        <taxon>Candidatus Fischeribacteriota</taxon>
    </lineage>
</organism>
<sequence>MTEKRILIIDTDTRYRRNLLLNLKQEGYQIETTGSLTEAIKKMVREIYDCVIMDVKLPEIKGYEAISIIKSIDPKVRVIMTTNKNSISLETKVRSQDIYYYFIKSFGVEELKIALGSLFINNKKERTNMKQEVLKGKILVIDDDHDFIDAVTVILKSASYDVVTANNPKEGQEKILTEKPDLILLDIMMDSIFDGYSLCNAIKTSEEFKEFKRVPVIFVSAVKELSGSRFSFHSADQGMVGPDDYLDKPVRTDELIGRIEKFLKKH</sequence>
<accession>A0A1F5V8E3</accession>
<feature type="modified residue" description="4-aspartylphosphate" evidence="2">
    <location>
        <position position="54"/>
    </location>
</feature>
<proteinExistence type="predicted"/>
<dbReference type="InterPro" id="IPR050595">
    <property type="entry name" value="Bact_response_regulator"/>
</dbReference>
<feature type="domain" description="Response regulatory" evidence="3">
    <location>
        <begin position="137"/>
        <end position="263"/>
    </location>
</feature>
<evidence type="ECO:0000313" key="5">
    <source>
        <dbReference type="Proteomes" id="UP000178943"/>
    </source>
</evidence>
<dbReference type="GO" id="GO:0000160">
    <property type="term" value="P:phosphorelay signal transduction system"/>
    <property type="evidence" value="ECO:0007669"/>
    <property type="project" value="InterPro"/>
</dbReference>
<dbReference type="InterPro" id="IPR011006">
    <property type="entry name" value="CheY-like_superfamily"/>
</dbReference>
<dbReference type="SUPFAM" id="SSF52172">
    <property type="entry name" value="CheY-like"/>
    <property type="match status" value="2"/>
</dbReference>
<dbReference type="AlphaFoldDB" id="A0A1F5V8E3"/>
<dbReference type="PROSITE" id="PS50110">
    <property type="entry name" value="RESPONSE_REGULATORY"/>
    <property type="match status" value="2"/>
</dbReference>
<feature type="domain" description="Response regulatory" evidence="3">
    <location>
        <begin position="5"/>
        <end position="119"/>
    </location>
</feature>
<dbReference type="STRING" id="1817863.A2Y62_08215"/>
<evidence type="ECO:0000256" key="1">
    <source>
        <dbReference type="ARBA" id="ARBA00022553"/>
    </source>
</evidence>
<evidence type="ECO:0000256" key="2">
    <source>
        <dbReference type="PROSITE-ProRule" id="PRU00169"/>
    </source>
</evidence>
<dbReference type="CDD" id="cd00156">
    <property type="entry name" value="REC"/>
    <property type="match status" value="1"/>
</dbReference>
<keyword evidence="1 2" id="KW-0597">Phosphoprotein</keyword>
<dbReference type="PANTHER" id="PTHR44591:SF3">
    <property type="entry name" value="RESPONSE REGULATORY DOMAIN-CONTAINING PROTEIN"/>
    <property type="match status" value="1"/>
</dbReference>
<protein>
    <recommendedName>
        <fullName evidence="3">Response regulatory domain-containing protein</fullName>
    </recommendedName>
</protein>
<name>A0A1F5V8E3_9BACT</name>
<dbReference type="SMART" id="SM00448">
    <property type="entry name" value="REC"/>
    <property type="match status" value="2"/>
</dbReference>
<evidence type="ECO:0000259" key="3">
    <source>
        <dbReference type="PROSITE" id="PS50110"/>
    </source>
</evidence>
<dbReference type="Gene3D" id="3.40.50.2300">
    <property type="match status" value="2"/>
</dbReference>
<dbReference type="PANTHER" id="PTHR44591">
    <property type="entry name" value="STRESS RESPONSE REGULATOR PROTEIN 1"/>
    <property type="match status" value="1"/>
</dbReference>
<gene>
    <name evidence="4" type="ORF">A2Y62_08215</name>
</gene>
<dbReference type="InterPro" id="IPR001789">
    <property type="entry name" value="Sig_transdc_resp-reg_receiver"/>
</dbReference>
<feature type="modified residue" description="4-aspartylphosphate" evidence="2">
    <location>
        <position position="186"/>
    </location>
</feature>